<keyword evidence="2" id="KW-1185">Reference proteome</keyword>
<dbReference type="RefSeq" id="WP_059518265.1">
    <property type="nucleotide sequence ID" value="NZ_LOWA01000034.1"/>
</dbReference>
<dbReference type="GO" id="GO:0006355">
    <property type="term" value="P:regulation of DNA-templated transcription"/>
    <property type="evidence" value="ECO:0007669"/>
    <property type="project" value="InterPro"/>
</dbReference>
<accession>A0A124P8U4</accession>
<dbReference type="GO" id="GO:0001046">
    <property type="term" value="F:core promoter sequence-specific DNA binding"/>
    <property type="evidence" value="ECO:0007669"/>
    <property type="project" value="TreeGrafter"/>
</dbReference>
<dbReference type="Proteomes" id="UP000062788">
    <property type="component" value="Unassembled WGS sequence"/>
</dbReference>
<reference evidence="1 2" key="1">
    <citation type="submission" date="2015-11" db="EMBL/GenBank/DDBJ databases">
        <title>Expanding the genomic diversity of Burkholderia species for the development of highly accurate diagnostics.</title>
        <authorList>
            <person name="Sahl J."/>
            <person name="Keim P."/>
            <person name="Wagner D."/>
        </authorList>
    </citation>
    <scope>NUCLEOTIDE SEQUENCE [LARGE SCALE GENOMIC DNA]</scope>
    <source>
        <strain evidence="1 2">TSV85</strain>
    </source>
</reference>
<dbReference type="PANTHER" id="PTHR40455">
    <property type="entry name" value="ANTITOXIN HIGA"/>
    <property type="match status" value="1"/>
</dbReference>
<sequence>MNIQPIRTDADYKAALAAVSALVDADPAPGTPEGDQLDILSILVERYEAEHFPLDAPSPVEAIKFRMEQAGLSAPDMQPYIGNTNRVYEVLTGKRALSLAMIRRLHAGLHIPAEILIGTV</sequence>
<gene>
    <name evidence="1" type="ORF">WS67_15865</name>
</gene>
<dbReference type="InterPro" id="IPR039060">
    <property type="entry name" value="Antitox_HigA"/>
</dbReference>
<dbReference type="EMBL" id="LOWA01000034">
    <property type="protein sequence ID" value="KVE26453.1"/>
    <property type="molecule type" value="Genomic_DNA"/>
</dbReference>
<evidence type="ECO:0000313" key="1">
    <source>
        <dbReference type="EMBL" id="KVE26453.1"/>
    </source>
</evidence>
<dbReference type="AlphaFoldDB" id="A0A124P8U4"/>
<dbReference type="PANTHER" id="PTHR40455:SF1">
    <property type="entry name" value="ANTITOXIN HIGA"/>
    <property type="match status" value="1"/>
</dbReference>
<protein>
    <submittedName>
        <fullName evidence="1">Transcriptional regulator</fullName>
    </submittedName>
</protein>
<name>A0A124P8U4_9BURK</name>
<comment type="caution">
    <text evidence="1">The sequence shown here is derived from an EMBL/GenBank/DDBJ whole genome shotgun (WGS) entry which is preliminary data.</text>
</comment>
<organism evidence="1 2">
    <name type="scientific">Burkholderia singularis</name>
    <dbReference type="NCBI Taxonomy" id="1503053"/>
    <lineage>
        <taxon>Bacteria</taxon>
        <taxon>Pseudomonadati</taxon>
        <taxon>Pseudomonadota</taxon>
        <taxon>Betaproteobacteria</taxon>
        <taxon>Burkholderiales</taxon>
        <taxon>Burkholderiaceae</taxon>
        <taxon>Burkholderia</taxon>
        <taxon>pseudomallei group</taxon>
    </lineage>
</organism>
<proteinExistence type="predicted"/>
<dbReference type="OrthoDB" id="9796786at2"/>
<evidence type="ECO:0000313" key="2">
    <source>
        <dbReference type="Proteomes" id="UP000062788"/>
    </source>
</evidence>